<gene>
    <name evidence="5" type="ORF">NBC122_00099</name>
</gene>
<evidence type="ECO:0000256" key="2">
    <source>
        <dbReference type="ARBA" id="ARBA00022840"/>
    </source>
</evidence>
<feature type="domain" description="ATP-cone" evidence="4">
    <location>
        <begin position="8"/>
        <end position="89"/>
    </location>
</feature>
<dbReference type="InterPro" id="IPR011335">
    <property type="entry name" value="Restrct_endonuc-II-like"/>
</dbReference>
<keyword evidence="2 3" id="KW-0067">ATP-binding</keyword>
<dbReference type="AlphaFoldDB" id="A0A4P6ZBZ2"/>
<dbReference type="SUPFAM" id="SSF52980">
    <property type="entry name" value="Restriction endonuclease-like"/>
    <property type="match status" value="1"/>
</dbReference>
<organism evidence="5 6">
    <name type="scientific">Chryseobacterium salivictor</name>
    <dbReference type="NCBI Taxonomy" id="2547600"/>
    <lineage>
        <taxon>Bacteria</taxon>
        <taxon>Pseudomonadati</taxon>
        <taxon>Bacteroidota</taxon>
        <taxon>Flavobacteriia</taxon>
        <taxon>Flavobacteriales</taxon>
        <taxon>Weeksellaceae</taxon>
        <taxon>Chryseobacterium group</taxon>
        <taxon>Chryseobacterium</taxon>
    </lineage>
</organism>
<dbReference type="KEGG" id="csal:NBC122_00099"/>
<dbReference type="InterPro" id="IPR007560">
    <property type="entry name" value="Restrct_endonuc_IV_Mrr"/>
</dbReference>
<dbReference type="Pfam" id="PF04471">
    <property type="entry name" value="Mrr_cat"/>
    <property type="match status" value="1"/>
</dbReference>
<dbReference type="GO" id="GO:0003677">
    <property type="term" value="F:DNA binding"/>
    <property type="evidence" value="ECO:0007669"/>
    <property type="project" value="InterPro"/>
</dbReference>
<evidence type="ECO:0000313" key="5">
    <source>
        <dbReference type="EMBL" id="QBO56957.1"/>
    </source>
</evidence>
<dbReference type="GO" id="GO:0009307">
    <property type="term" value="P:DNA restriction-modification system"/>
    <property type="evidence" value="ECO:0007669"/>
    <property type="project" value="InterPro"/>
</dbReference>
<protein>
    <recommendedName>
        <fullName evidence="4">ATP-cone domain-containing protein</fullName>
    </recommendedName>
</protein>
<evidence type="ECO:0000256" key="3">
    <source>
        <dbReference type="PROSITE-ProRule" id="PRU00492"/>
    </source>
</evidence>
<evidence type="ECO:0000259" key="4">
    <source>
        <dbReference type="PROSITE" id="PS51161"/>
    </source>
</evidence>
<dbReference type="InterPro" id="IPR005144">
    <property type="entry name" value="ATP-cone_dom"/>
</dbReference>
<dbReference type="Pfam" id="PF03477">
    <property type="entry name" value="ATP-cone"/>
    <property type="match status" value="1"/>
</dbReference>
<dbReference type="PROSITE" id="PS51161">
    <property type="entry name" value="ATP_CONE"/>
    <property type="match status" value="1"/>
</dbReference>
<proteinExistence type="predicted"/>
<dbReference type="GO" id="GO:0005524">
    <property type="term" value="F:ATP binding"/>
    <property type="evidence" value="ECO:0007669"/>
    <property type="project" value="UniProtKB-UniRule"/>
</dbReference>
<dbReference type="OrthoDB" id="320396at2"/>
<keyword evidence="1 3" id="KW-0547">Nucleotide-binding</keyword>
<reference evidence="5 6" key="1">
    <citation type="submission" date="2019-03" db="EMBL/GenBank/DDBJ databases">
        <authorList>
            <person name="Kim H."/>
            <person name="Yu S.-M."/>
        </authorList>
    </citation>
    <scope>NUCLEOTIDE SEQUENCE [LARGE SCALE GENOMIC DNA]</scope>
    <source>
        <strain evidence="5 6">NBC122</strain>
    </source>
</reference>
<dbReference type="Proteomes" id="UP000294419">
    <property type="component" value="Chromosome"/>
</dbReference>
<evidence type="ECO:0000256" key="1">
    <source>
        <dbReference type="ARBA" id="ARBA00022741"/>
    </source>
</evidence>
<sequence length="292" mass="33081">MKNKAERILITKSSGQKVPFNVGKLKKSLLRAGANDFEAEEVISEIISLLVEGMSTGKIHKVAFRLLKNVSRPVAARYKLKQGLLELGPSGFPFERYVAELLQVQEYKTQVGVFLQGHCVTHEVDITAEKEERHIMIECKFHNRPGYVCDIKIPLYIHSRFRDVATSKNVATGQPEKFDQGWVITNTRFSEDAAQYAKCMGMQLVSWDYPKNNALKDWIDRSGLHPITSLTTLTQKEKQQLLDDKIVLCKSIVNSREILEHIGVRPPRLQKVQAECTALCEPFPMAVNSIKT</sequence>
<evidence type="ECO:0000313" key="6">
    <source>
        <dbReference type="Proteomes" id="UP000294419"/>
    </source>
</evidence>
<dbReference type="RefSeq" id="WP_133438500.1">
    <property type="nucleotide sequence ID" value="NZ_CP037954.1"/>
</dbReference>
<dbReference type="GO" id="GO:0004519">
    <property type="term" value="F:endonuclease activity"/>
    <property type="evidence" value="ECO:0007669"/>
    <property type="project" value="InterPro"/>
</dbReference>
<accession>A0A4P6ZBZ2</accession>
<name>A0A4P6ZBZ2_9FLAO</name>
<keyword evidence="6" id="KW-1185">Reference proteome</keyword>
<dbReference type="CDD" id="cd22308">
    <property type="entry name" value="Af1548-like"/>
    <property type="match status" value="1"/>
</dbReference>
<dbReference type="EMBL" id="CP037954">
    <property type="protein sequence ID" value="QBO56957.1"/>
    <property type="molecule type" value="Genomic_DNA"/>
</dbReference>
<dbReference type="InterPro" id="IPR011856">
    <property type="entry name" value="tRNA_endonuc-like_dom_sf"/>
</dbReference>
<dbReference type="Gene3D" id="3.40.1350.10">
    <property type="match status" value="1"/>
</dbReference>